<reference evidence="2 3" key="1">
    <citation type="submission" date="2019-01" db="EMBL/GenBank/DDBJ databases">
        <title>Nuclear Genome Assembly of the Microalgal Biofuel strain Nannochloropsis salina CCMP1776.</title>
        <authorList>
            <person name="Hovde B."/>
        </authorList>
    </citation>
    <scope>NUCLEOTIDE SEQUENCE [LARGE SCALE GENOMIC DNA]</scope>
    <source>
        <strain evidence="2 3">CCMP1776</strain>
    </source>
</reference>
<dbReference type="OrthoDB" id="204273at2759"/>
<protein>
    <submittedName>
        <fullName evidence="2">Uncharacterized protein</fullName>
    </submittedName>
</protein>
<comment type="caution">
    <text evidence="2">The sequence shown here is derived from an EMBL/GenBank/DDBJ whole genome shotgun (WGS) entry which is preliminary data.</text>
</comment>
<feature type="compositionally biased region" description="Low complexity" evidence="1">
    <location>
        <begin position="19"/>
        <end position="35"/>
    </location>
</feature>
<feature type="compositionally biased region" description="Polar residues" evidence="1">
    <location>
        <begin position="52"/>
        <end position="62"/>
    </location>
</feature>
<feature type="region of interest" description="Disordered" evidence="1">
    <location>
        <begin position="207"/>
        <end position="231"/>
    </location>
</feature>
<name>A0A4D9CVK5_9STRA</name>
<dbReference type="AlphaFoldDB" id="A0A4D9CVK5"/>
<feature type="compositionally biased region" description="Basic and acidic residues" evidence="1">
    <location>
        <begin position="209"/>
        <end position="231"/>
    </location>
</feature>
<feature type="compositionally biased region" description="Basic and acidic residues" evidence="1">
    <location>
        <begin position="173"/>
        <end position="195"/>
    </location>
</feature>
<organism evidence="2 3">
    <name type="scientific">Nannochloropsis salina CCMP1776</name>
    <dbReference type="NCBI Taxonomy" id="1027361"/>
    <lineage>
        <taxon>Eukaryota</taxon>
        <taxon>Sar</taxon>
        <taxon>Stramenopiles</taxon>
        <taxon>Ochrophyta</taxon>
        <taxon>Eustigmatophyceae</taxon>
        <taxon>Eustigmatales</taxon>
        <taxon>Monodopsidaceae</taxon>
        <taxon>Microchloropsis</taxon>
        <taxon>Microchloropsis salina</taxon>
    </lineage>
</organism>
<dbReference type="EMBL" id="SDOX01000122">
    <property type="protein sequence ID" value="TFJ81555.1"/>
    <property type="molecule type" value="Genomic_DNA"/>
</dbReference>
<accession>A0A4D9CVK5</accession>
<evidence type="ECO:0000256" key="1">
    <source>
        <dbReference type="SAM" id="MobiDB-lite"/>
    </source>
</evidence>
<proteinExistence type="predicted"/>
<sequence length="470" mass="51078">MKAMKLALGGVGSKREKQQQQQRQQQQQQQAQAEQRGLLSHHTRQEERTLLPSHSSRPASGQHTEEIEPCTKLEGDSTHPFAGEKEEVVTKLREDRQGPKGSGGPSPSATAGFPPGPPPLPLELTVVSDLTFSMDGGRGGERESEEGTRCASSDEEPYFTFSPSPSPPACYGKGREGGRVGGREGGREGGRGMEKRGCKVVHSVWSGLRPERGGEGGMYEHDDHDDDRPRRYRELPLSAGSHSPVSLPPTDAGEEEEGCASMMMEASPLASPLGIAERIASYLSVRDMVTYYSLDEKAKGCIIPQQNAGLGRPSSKMGLVLAYREKNETLSSLTKQKVRRMMHYQVPLKPFEATILCANQSPHDDDEQGPGGGAPNPRSSSLFPSLMCTPQSFPPTPISRACVMARFSQFSDDIVYLARDQLRLEELVLKCSADFAQLTYSIPTAPWLAPPPACLCTRWTAASSSSPIKT</sequence>
<evidence type="ECO:0000313" key="3">
    <source>
        <dbReference type="Proteomes" id="UP000355283"/>
    </source>
</evidence>
<feature type="region of interest" description="Disordered" evidence="1">
    <location>
        <begin position="1"/>
        <end position="195"/>
    </location>
</feature>
<evidence type="ECO:0000313" key="2">
    <source>
        <dbReference type="EMBL" id="TFJ81555.1"/>
    </source>
</evidence>
<feature type="compositionally biased region" description="Basic and acidic residues" evidence="1">
    <location>
        <begin position="138"/>
        <end position="148"/>
    </location>
</feature>
<dbReference type="Proteomes" id="UP000355283">
    <property type="component" value="Unassembled WGS sequence"/>
</dbReference>
<feature type="region of interest" description="Disordered" evidence="1">
    <location>
        <begin position="360"/>
        <end position="380"/>
    </location>
</feature>
<feature type="compositionally biased region" description="Basic and acidic residues" evidence="1">
    <location>
        <begin position="63"/>
        <end position="98"/>
    </location>
</feature>
<gene>
    <name evidence="2" type="ORF">NSK_006806</name>
</gene>
<feature type="region of interest" description="Disordered" evidence="1">
    <location>
        <begin position="236"/>
        <end position="255"/>
    </location>
</feature>
<keyword evidence="3" id="KW-1185">Reference proteome</keyword>